<keyword evidence="5 10" id="KW-0067">ATP-binding</keyword>
<dbReference type="PANTHER" id="PTHR43024">
    <property type="entry name" value="UDP-N-ACETYLMURAMOYL-TRIPEPTIDE--D-ALANYL-D-ALANINE LIGASE"/>
    <property type="match status" value="1"/>
</dbReference>
<keyword evidence="4 10" id="KW-0547">Nucleotide-binding</keyword>
<proteinExistence type="inferred from homology"/>
<gene>
    <name evidence="10" type="primary">murF</name>
    <name evidence="14" type="ORF">Megvenef_00641</name>
</gene>
<feature type="domain" description="Mur ligase central" evidence="13">
    <location>
        <begin position="104"/>
        <end position="295"/>
    </location>
</feature>
<dbReference type="Gene3D" id="3.90.190.20">
    <property type="entry name" value="Mur ligase, C-terminal domain"/>
    <property type="match status" value="1"/>
</dbReference>
<keyword evidence="6 10" id="KW-0133">Cell shape</keyword>
<comment type="subcellular location">
    <subcellularLocation>
        <location evidence="10 11">Cytoplasm</location>
    </subcellularLocation>
</comment>
<dbReference type="EC" id="6.3.2.10" evidence="10 11"/>
<comment type="function">
    <text evidence="10 11">Involved in cell wall formation. Catalyzes the final step in the synthesis of UDP-N-acetylmuramoyl-pentapeptide, the precursor of murein.</text>
</comment>
<dbReference type="GO" id="GO:0016874">
    <property type="term" value="F:ligase activity"/>
    <property type="evidence" value="ECO:0007669"/>
    <property type="project" value="UniProtKB-KW"/>
</dbReference>
<evidence type="ECO:0000256" key="1">
    <source>
        <dbReference type="ARBA" id="ARBA00022490"/>
    </source>
</evidence>
<dbReference type="Gene3D" id="3.40.1390.10">
    <property type="entry name" value="MurE/MurF, N-terminal domain"/>
    <property type="match status" value="1"/>
</dbReference>
<keyword evidence="15" id="KW-1185">Reference proteome</keyword>
<keyword evidence="9 10" id="KW-0961">Cell wall biogenesis/degradation</keyword>
<dbReference type="Pfam" id="PF02875">
    <property type="entry name" value="Mur_ligase_C"/>
    <property type="match status" value="1"/>
</dbReference>
<dbReference type="InterPro" id="IPR035911">
    <property type="entry name" value="MurE/MurF_N"/>
</dbReference>
<dbReference type="EMBL" id="JARJFB010000035">
    <property type="protein sequence ID" value="MEA0970673.1"/>
    <property type="molecule type" value="Genomic_DNA"/>
</dbReference>
<dbReference type="InterPro" id="IPR051046">
    <property type="entry name" value="MurCDEF_CellWall_CoF430Synth"/>
</dbReference>
<comment type="caution">
    <text evidence="14">The sequence shown here is derived from an EMBL/GenBank/DDBJ whole genome shotgun (WGS) entry which is preliminary data.</text>
</comment>
<evidence type="ECO:0000256" key="4">
    <source>
        <dbReference type="ARBA" id="ARBA00022741"/>
    </source>
</evidence>
<feature type="domain" description="Mur ligase C-terminal" evidence="12">
    <location>
        <begin position="329"/>
        <end position="443"/>
    </location>
</feature>
<dbReference type="InterPro" id="IPR013221">
    <property type="entry name" value="Mur_ligase_cen"/>
</dbReference>
<dbReference type="SUPFAM" id="SSF53244">
    <property type="entry name" value="MurD-like peptide ligases, peptide-binding domain"/>
    <property type="match status" value="1"/>
</dbReference>
<dbReference type="SUPFAM" id="SSF53623">
    <property type="entry name" value="MurD-like peptide ligases, catalytic domain"/>
    <property type="match status" value="1"/>
</dbReference>
<dbReference type="InterPro" id="IPR036615">
    <property type="entry name" value="Mur_ligase_C_dom_sf"/>
</dbReference>
<evidence type="ECO:0000259" key="13">
    <source>
        <dbReference type="Pfam" id="PF08245"/>
    </source>
</evidence>
<sequence length="460" mass="50365">MIWTTKELGKALLLNIAGNREFGKVQFNSKDVDQGDIFIALKGVRDGHEFVLDALDRGASVAIVSQKISNVDQAKLIMVEDTYEALMDLAEFKRRNSKAKFIAITGSVGKTSTKEATKIMLSAYGKTHASHGTFNNYLGVPLCLASMPNDTEYAVIEMGMSAKGELSELSKLAIPDVALITAVSEGHIGSFNSLEEIADAKCEIFEGMDINDGIAIVNRDITTYERCIQNIDRAGMQNVQTFGKRVDAGVRFVSSEILEDNALRLLYTIDSEELELVIPLIPVHLAENFAAAFAIIKALKLDPEAATSAIASFIPVVGRGGLLTVKKDGKEYRIICDYYNANPQSMNAALEYLNLFDNENKVAVLGDMGGLGKFENELHMSIVPHIKDSGVKKLFLVGERMKHLKNEFGKEIQVFCFDDAQSLCTEIDKYIVGGELILIKGSRSMGMERVATKLGVENAL</sequence>
<evidence type="ECO:0000259" key="12">
    <source>
        <dbReference type="Pfam" id="PF02875"/>
    </source>
</evidence>
<keyword evidence="2 10" id="KW-0436">Ligase</keyword>
<dbReference type="InterPro" id="IPR005863">
    <property type="entry name" value="UDP-N-AcMur_synth"/>
</dbReference>
<evidence type="ECO:0000256" key="2">
    <source>
        <dbReference type="ARBA" id="ARBA00022598"/>
    </source>
</evidence>
<dbReference type="NCBIfam" id="TIGR01143">
    <property type="entry name" value="murF"/>
    <property type="match status" value="1"/>
</dbReference>
<evidence type="ECO:0000256" key="7">
    <source>
        <dbReference type="ARBA" id="ARBA00022984"/>
    </source>
</evidence>
<comment type="catalytic activity">
    <reaction evidence="10 11">
        <text>D-alanyl-D-alanine + UDP-N-acetyl-alpha-D-muramoyl-L-alanyl-gamma-D-glutamyl-meso-2,6-diaminopimelate + ATP = UDP-N-acetyl-alpha-D-muramoyl-L-alanyl-gamma-D-glutamyl-meso-2,6-diaminopimeloyl-D-alanyl-D-alanine + ADP + phosphate + H(+)</text>
        <dbReference type="Rhea" id="RHEA:28374"/>
        <dbReference type="ChEBI" id="CHEBI:15378"/>
        <dbReference type="ChEBI" id="CHEBI:30616"/>
        <dbReference type="ChEBI" id="CHEBI:43474"/>
        <dbReference type="ChEBI" id="CHEBI:57822"/>
        <dbReference type="ChEBI" id="CHEBI:61386"/>
        <dbReference type="ChEBI" id="CHEBI:83905"/>
        <dbReference type="ChEBI" id="CHEBI:456216"/>
        <dbReference type="EC" id="6.3.2.10"/>
    </reaction>
</comment>
<comment type="similarity">
    <text evidence="10">Belongs to the MurCDEF family. MurF subfamily.</text>
</comment>
<comment type="pathway">
    <text evidence="10 11">Cell wall biogenesis; peptidoglycan biosynthesis.</text>
</comment>
<dbReference type="Gene3D" id="3.40.1190.10">
    <property type="entry name" value="Mur-like, catalytic domain"/>
    <property type="match status" value="1"/>
</dbReference>
<dbReference type="RefSeq" id="WP_322776575.1">
    <property type="nucleotide sequence ID" value="NZ_JARJFB010000035.1"/>
</dbReference>
<keyword evidence="7 10" id="KW-0573">Peptidoglycan synthesis</keyword>
<evidence type="ECO:0000313" key="15">
    <source>
        <dbReference type="Proteomes" id="UP001291687"/>
    </source>
</evidence>
<dbReference type="PANTHER" id="PTHR43024:SF1">
    <property type="entry name" value="UDP-N-ACETYLMURAMOYL-TRIPEPTIDE--D-ALANYL-D-ALANINE LIGASE"/>
    <property type="match status" value="1"/>
</dbReference>
<keyword evidence="8 10" id="KW-0131">Cell cycle</keyword>
<protein>
    <recommendedName>
        <fullName evidence="10 11">UDP-N-acetylmuramoyl-tripeptide--D-alanyl-D-alanine ligase</fullName>
        <ecNumber evidence="10 11">6.3.2.10</ecNumber>
    </recommendedName>
    <alternativeName>
        <fullName evidence="10">D-alanyl-D-alanine-adding enzyme</fullName>
    </alternativeName>
</protein>
<keyword evidence="3 10" id="KW-0132">Cell division</keyword>
<evidence type="ECO:0000256" key="5">
    <source>
        <dbReference type="ARBA" id="ARBA00022840"/>
    </source>
</evidence>
<evidence type="ECO:0000256" key="6">
    <source>
        <dbReference type="ARBA" id="ARBA00022960"/>
    </source>
</evidence>
<evidence type="ECO:0000256" key="8">
    <source>
        <dbReference type="ARBA" id="ARBA00023306"/>
    </source>
</evidence>
<dbReference type="InterPro" id="IPR036565">
    <property type="entry name" value="Mur-like_cat_sf"/>
</dbReference>
<dbReference type="SUPFAM" id="SSF63418">
    <property type="entry name" value="MurE/MurF N-terminal domain"/>
    <property type="match status" value="1"/>
</dbReference>
<evidence type="ECO:0000256" key="3">
    <source>
        <dbReference type="ARBA" id="ARBA00022618"/>
    </source>
</evidence>
<organism evidence="14 15">
    <name type="scientific">Candidatus Megaera venefica</name>
    <dbReference type="NCBI Taxonomy" id="2055910"/>
    <lineage>
        <taxon>Bacteria</taxon>
        <taxon>Pseudomonadati</taxon>
        <taxon>Pseudomonadota</taxon>
        <taxon>Alphaproteobacteria</taxon>
        <taxon>Rickettsiales</taxon>
        <taxon>Rickettsiaceae</taxon>
        <taxon>Candidatus Megaera</taxon>
    </lineage>
</organism>
<dbReference type="HAMAP" id="MF_02019">
    <property type="entry name" value="MurF"/>
    <property type="match status" value="1"/>
</dbReference>
<keyword evidence="1 10" id="KW-0963">Cytoplasm</keyword>
<dbReference type="Pfam" id="PF08245">
    <property type="entry name" value="Mur_ligase_M"/>
    <property type="match status" value="1"/>
</dbReference>
<feature type="binding site" evidence="10">
    <location>
        <begin position="106"/>
        <end position="112"/>
    </location>
    <ligand>
        <name>ATP</name>
        <dbReference type="ChEBI" id="CHEBI:30616"/>
    </ligand>
</feature>
<reference evidence="14 15" key="1">
    <citation type="submission" date="2023-03" db="EMBL/GenBank/DDBJ databases">
        <title>Host association and intracellularity evolved multiple times independently in the Rickettsiales.</title>
        <authorList>
            <person name="Castelli M."/>
            <person name="Nardi T."/>
            <person name="Gammuto L."/>
            <person name="Bellinzona G."/>
            <person name="Sabaneyeva E."/>
            <person name="Potekhin A."/>
            <person name="Serra V."/>
            <person name="Petroni G."/>
            <person name="Sassera D."/>
        </authorList>
    </citation>
    <scope>NUCLEOTIDE SEQUENCE [LARGE SCALE GENOMIC DNA]</scope>
    <source>
        <strain evidence="14 15">Sr 2-6</strain>
    </source>
</reference>
<evidence type="ECO:0000256" key="11">
    <source>
        <dbReference type="RuleBase" id="RU004136"/>
    </source>
</evidence>
<evidence type="ECO:0000256" key="9">
    <source>
        <dbReference type="ARBA" id="ARBA00023316"/>
    </source>
</evidence>
<dbReference type="Proteomes" id="UP001291687">
    <property type="component" value="Unassembled WGS sequence"/>
</dbReference>
<evidence type="ECO:0000256" key="10">
    <source>
        <dbReference type="HAMAP-Rule" id="MF_02019"/>
    </source>
</evidence>
<dbReference type="InterPro" id="IPR004101">
    <property type="entry name" value="Mur_ligase_C"/>
</dbReference>
<evidence type="ECO:0000313" key="14">
    <source>
        <dbReference type="EMBL" id="MEA0970673.1"/>
    </source>
</evidence>
<name>A0ABU5NBX7_9RICK</name>
<accession>A0ABU5NBX7</accession>